<evidence type="ECO:0000256" key="8">
    <source>
        <dbReference type="SAM" id="Phobius"/>
    </source>
</evidence>
<dbReference type="Gene3D" id="1.20.1250.20">
    <property type="entry name" value="MFS general substrate transporter like domains"/>
    <property type="match status" value="2"/>
</dbReference>
<evidence type="ECO:0000256" key="1">
    <source>
        <dbReference type="ARBA" id="ARBA00004429"/>
    </source>
</evidence>
<evidence type="ECO:0000256" key="2">
    <source>
        <dbReference type="ARBA" id="ARBA00022448"/>
    </source>
</evidence>
<dbReference type="PANTHER" id="PTHR23522">
    <property type="entry name" value="BLL5896 PROTEIN"/>
    <property type="match status" value="1"/>
</dbReference>
<accession>A0A346NLD8</accession>
<feature type="transmembrane region" description="Helical" evidence="8">
    <location>
        <begin position="264"/>
        <end position="284"/>
    </location>
</feature>
<sequence length="422" mass="46504">MNKAIVGKPDSIQKIATTAYWSSSLTLFAFFNTWSFCFSLFPLWLSQTLQLNGKDIGTIFGANALAALIIMPFYGVIQDRLGTQKQLLVLVGGLLVITGPFFELVYRPLLDRYFIVGVVVGAVYFALTFGAAVGTLEALIERVVRQHAVEFGKARLWGSLGWACASFVAGNLFNVNPELNFWLASLTGIGFLICLIWLPSPLIQVGPTISTKVTFTELIGVFSLPAFWRLSLYVMGVSCIYQIYEQQFPIYFASFFADIAQGNRFYGYLNSFQVFLEAGLMFLAPAIVNRIGAKNGLLLSGLVMVVRMAMSGLADGPILISLLKLLHALELPILLVAIFKYIVLHFDARLSATIYLVGFNVFMQVVTTALSSQVGELYDTFGFAEAYLLLAGVVATNLLISMWLLDEKPCLERLKSVSRSAD</sequence>
<keyword evidence="5 8" id="KW-0812">Transmembrane</keyword>
<dbReference type="GO" id="GO:0005886">
    <property type="term" value="C:plasma membrane"/>
    <property type="evidence" value="ECO:0007669"/>
    <property type="project" value="UniProtKB-SubCell"/>
</dbReference>
<dbReference type="NCBIfam" id="NF007077">
    <property type="entry name" value="PRK09528.1"/>
    <property type="match status" value="1"/>
</dbReference>
<evidence type="ECO:0000256" key="4">
    <source>
        <dbReference type="ARBA" id="ARBA00022519"/>
    </source>
</evidence>
<evidence type="ECO:0000256" key="3">
    <source>
        <dbReference type="ARBA" id="ARBA00022475"/>
    </source>
</evidence>
<name>A0A346NLD8_9ALTE</name>
<feature type="transmembrane region" description="Helical" evidence="8">
    <location>
        <begin position="179"/>
        <end position="198"/>
    </location>
</feature>
<feature type="transmembrane region" description="Helical" evidence="8">
    <location>
        <begin position="354"/>
        <end position="374"/>
    </location>
</feature>
<evidence type="ECO:0000256" key="6">
    <source>
        <dbReference type="ARBA" id="ARBA00022989"/>
    </source>
</evidence>
<reference evidence="9 10" key="1">
    <citation type="submission" date="2018-08" db="EMBL/GenBank/DDBJ databases">
        <title>Salinimonas sediminis sp. nov., a piezophilic bacterium isolated from a deep-sea sediment sample from the New Britain Trench.</title>
        <authorList>
            <person name="Cao J."/>
        </authorList>
    </citation>
    <scope>NUCLEOTIDE SEQUENCE [LARGE SCALE GENOMIC DNA]</scope>
    <source>
        <strain evidence="9 10">N102</strain>
    </source>
</reference>
<dbReference type="SUPFAM" id="SSF103473">
    <property type="entry name" value="MFS general substrate transporter"/>
    <property type="match status" value="1"/>
</dbReference>
<dbReference type="PANTHER" id="PTHR23522:SF10">
    <property type="entry name" value="3-PHENYLPROPIONIC ACID TRANSPORTER-RELATED"/>
    <property type="match status" value="1"/>
</dbReference>
<dbReference type="GO" id="GO:0030395">
    <property type="term" value="F:lactose binding"/>
    <property type="evidence" value="ECO:0007669"/>
    <property type="project" value="TreeGrafter"/>
</dbReference>
<evidence type="ECO:0000256" key="5">
    <source>
        <dbReference type="ARBA" id="ARBA00022692"/>
    </source>
</evidence>
<evidence type="ECO:0000313" key="9">
    <source>
        <dbReference type="EMBL" id="AXR06345.1"/>
    </source>
</evidence>
<keyword evidence="4" id="KW-0997">Cell inner membrane</keyword>
<evidence type="ECO:0000256" key="7">
    <source>
        <dbReference type="ARBA" id="ARBA00023136"/>
    </source>
</evidence>
<dbReference type="InterPro" id="IPR036259">
    <property type="entry name" value="MFS_trans_sf"/>
</dbReference>
<organism evidence="9 10">
    <name type="scientific">Salinimonas sediminis</name>
    <dbReference type="NCBI Taxonomy" id="2303538"/>
    <lineage>
        <taxon>Bacteria</taxon>
        <taxon>Pseudomonadati</taxon>
        <taxon>Pseudomonadota</taxon>
        <taxon>Gammaproteobacteria</taxon>
        <taxon>Alteromonadales</taxon>
        <taxon>Alteromonadaceae</taxon>
        <taxon>Alteromonas/Salinimonas group</taxon>
        <taxon>Salinimonas</taxon>
    </lineage>
</organism>
<keyword evidence="3" id="KW-1003">Cell membrane</keyword>
<comment type="subcellular location">
    <subcellularLocation>
        <location evidence="1">Cell inner membrane</location>
        <topology evidence="1">Multi-pass membrane protein</topology>
    </subcellularLocation>
</comment>
<feature type="transmembrane region" description="Helical" evidence="8">
    <location>
        <begin position="320"/>
        <end position="342"/>
    </location>
</feature>
<dbReference type="KEGG" id="salm:D0Y50_08185"/>
<feature type="transmembrane region" description="Helical" evidence="8">
    <location>
        <begin position="112"/>
        <end position="133"/>
    </location>
</feature>
<keyword evidence="2" id="KW-0813">Transport</keyword>
<dbReference type="Pfam" id="PF01306">
    <property type="entry name" value="LacY_symp"/>
    <property type="match status" value="1"/>
</dbReference>
<gene>
    <name evidence="9" type="ORF">D0Y50_08185</name>
</gene>
<dbReference type="PRINTS" id="PR00174">
    <property type="entry name" value="LACYSMPORT"/>
</dbReference>
<evidence type="ECO:0000313" key="10">
    <source>
        <dbReference type="Proteomes" id="UP000262073"/>
    </source>
</evidence>
<feature type="transmembrane region" description="Helical" evidence="8">
    <location>
        <begin position="386"/>
        <end position="405"/>
    </location>
</feature>
<keyword evidence="10" id="KW-1185">Reference proteome</keyword>
<feature type="transmembrane region" description="Helical" evidence="8">
    <location>
        <begin position="218"/>
        <end position="244"/>
    </location>
</feature>
<dbReference type="GO" id="GO:0015528">
    <property type="term" value="F:lactose:proton symporter activity"/>
    <property type="evidence" value="ECO:0007669"/>
    <property type="project" value="TreeGrafter"/>
</dbReference>
<dbReference type="Proteomes" id="UP000262073">
    <property type="component" value="Chromosome"/>
</dbReference>
<feature type="transmembrane region" description="Helical" evidence="8">
    <location>
        <begin position="20"/>
        <end position="44"/>
    </location>
</feature>
<dbReference type="InterPro" id="IPR000576">
    <property type="entry name" value="LacY/RafB_perm_fam"/>
</dbReference>
<feature type="transmembrane region" description="Helical" evidence="8">
    <location>
        <begin position="56"/>
        <end position="75"/>
    </location>
</feature>
<dbReference type="EMBL" id="CP031769">
    <property type="protein sequence ID" value="AXR06345.1"/>
    <property type="molecule type" value="Genomic_DNA"/>
</dbReference>
<protein>
    <submittedName>
        <fullName evidence="9">MFS transporter</fullName>
    </submittedName>
</protein>
<dbReference type="OrthoDB" id="7065110at2"/>
<keyword evidence="7 8" id="KW-0472">Membrane</keyword>
<keyword evidence="6 8" id="KW-1133">Transmembrane helix</keyword>
<dbReference type="NCBIfam" id="TIGR00882">
    <property type="entry name" value="2A0105"/>
    <property type="match status" value="1"/>
</dbReference>
<feature type="transmembrane region" description="Helical" evidence="8">
    <location>
        <begin position="87"/>
        <end position="106"/>
    </location>
</feature>
<proteinExistence type="predicted"/>
<dbReference type="AlphaFoldDB" id="A0A346NLD8"/>
<dbReference type="RefSeq" id="WP_117316396.1">
    <property type="nucleotide sequence ID" value="NZ_CP031769.1"/>
</dbReference>